<dbReference type="PANTHER" id="PTHR23117">
    <property type="entry name" value="GUANYLATE KINASE-RELATED"/>
    <property type="match status" value="1"/>
</dbReference>
<evidence type="ECO:0000256" key="1">
    <source>
        <dbReference type="ARBA" id="ARBA00003531"/>
    </source>
</evidence>
<dbReference type="GO" id="GO:0005524">
    <property type="term" value="F:ATP binding"/>
    <property type="evidence" value="ECO:0007669"/>
    <property type="project" value="UniProtKB-UniRule"/>
</dbReference>
<dbReference type="Gene3D" id="3.40.50.300">
    <property type="entry name" value="P-loop containing nucleotide triphosphate hydrolases"/>
    <property type="match status" value="1"/>
</dbReference>
<dbReference type="InterPro" id="IPR017665">
    <property type="entry name" value="Guanylate_kinase"/>
</dbReference>
<gene>
    <name evidence="13" type="primary">gmk</name>
    <name evidence="15" type="ORF">DBW69_00755</name>
</gene>
<evidence type="ECO:0000256" key="11">
    <source>
        <dbReference type="ARBA" id="ARBA00030128"/>
    </source>
</evidence>
<evidence type="ECO:0000313" key="15">
    <source>
        <dbReference type="EMBL" id="RCL78233.1"/>
    </source>
</evidence>
<dbReference type="Gene3D" id="3.30.63.10">
    <property type="entry name" value="Guanylate Kinase phosphate binding domain"/>
    <property type="match status" value="1"/>
</dbReference>
<dbReference type="EMBL" id="QOQF01000002">
    <property type="protein sequence ID" value="RCL78233.1"/>
    <property type="molecule type" value="Genomic_DNA"/>
</dbReference>
<dbReference type="GO" id="GO:0005829">
    <property type="term" value="C:cytosol"/>
    <property type="evidence" value="ECO:0007669"/>
    <property type="project" value="TreeGrafter"/>
</dbReference>
<evidence type="ECO:0000256" key="6">
    <source>
        <dbReference type="ARBA" id="ARBA00022490"/>
    </source>
</evidence>
<dbReference type="Proteomes" id="UP000252132">
    <property type="component" value="Unassembled WGS sequence"/>
</dbReference>
<feature type="domain" description="Guanylate kinase-like" evidence="14">
    <location>
        <begin position="20"/>
        <end position="199"/>
    </location>
</feature>
<evidence type="ECO:0000256" key="13">
    <source>
        <dbReference type="HAMAP-Rule" id="MF_00328"/>
    </source>
</evidence>
<evidence type="ECO:0000256" key="9">
    <source>
        <dbReference type="ARBA" id="ARBA00022777"/>
    </source>
</evidence>
<proteinExistence type="inferred from homology"/>
<dbReference type="SUPFAM" id="SSF52540">
    <property type="entry name" value="P-loop containing nucleoside triphosphate hydrolases"/>
    <property type="match status" value="1"/>
</dbReference>
<dbReference type="AlphaFoldDB" id="A0A368E3T9"/>
<comment type="function">
    <text evidence="1 13">Essential for recycling GMP and indirectly, cGMP.</text>
</comment>
<evidence type="ECO:0000313" key="16">
    <source>
        <dbReference type="Proteomes" id="UP000252132"/>
    </source>
</evidence>
<comment type="similarity">
    <text evidence="3 13">Belongs to the guanylate kinase family.</text>
</comment>
<evidence type="ECO:0000256" key="2">
    <source>
        <dbReference type="ARBA" id="ARBA00004496"/>
    </source>
</evidence>
<keyword evidence="6 13" id="KW-0963">Cytoplasm</keyword>
<dbReference type="InterPro" id="IPR008144">
    <property type="entry name" value="Guanylate_kin-like_dom"/>
</dbReference>
<dbReference type="FunFam" id="3.30.63.10:FF:000005">
    <property type="entry name" value="Guanylate kinase"/>
    <property type="match status" value="1"/>
</dbReference>
<organism evidence="15 16">
    <name type="scientific">PS1 clade bacterium</name>
    <dbReference type="NCBI Taxonomy" id="2175152"/>
    <lineage>
        <taxon>Bacteria</taxon>
        <taxon>Pseudomonadati</taxon>
        <taxon>Pseudomonadota</taxon>
        <taxon>Alphaproteobacteria</taxon>
        <taxon>PS1 clade</taxon>
    </lineage>
</organism>
<dbReference type="PROSITE" id="PS50052">
    <property type="entry name" value="GUANYLATE_KINASE_2"/>
    <property type="match status" value="1"/>
</dbReference>
<name>A0A368E3T9_9PROT</name>
<evidence type="ECO:0000256" key="3">
    <source>
        <dbReference type="ARBA" id="ARBA00005790"/>
    </source>
</evidence>
<evidence type="ECO:0000256" key="7">
    <source>
        <dbReference type="ARBA" id="ARBA00022679"/>
    </source>
</evidence>
<dbReference type="EC" id="2.7.4.8" evidence="4 13"/>
<dbReference type="InterPro" id="IPR008145">
    <property type="entry name" value="GK/Ca_channel_bsu"/>
</dbReference>
<evidence type="ECO:0000256" key="5">
    <source>
        <dbReference type="ARBA" id="ARBA00016296"/>
    </source>
</evidence>
<evidence type="ECO:0000256" key="4">
    <source>
        <dbReference type="ARBA" id="ARBA00012961"/>
    </source>
</evidence>
<dbReference type="InterPro" id="IPR027417">
    <property type="entry name" value="P-loop_NTPase"/>
</dbReference>
<evidence type="ECO:0000256" key="12">
    <source>
        <dbReference type="ARBA" id="ARBA00048594"/>
    </source>
</evidence>
<evidence type="ECO:0000256" key="10">
    <source>
        <dbReference type="ARBA" id="ARBA00022840"/>
    </source>
</evidence>
<dbReference type="SMART" id="SM00072">
    <property type="entry name" value="GuKc"/>
    <property type="match status" value="1"/>
</dbReference>
<dbReference type="Pfam" id="PF00625">
    <property type="entry name" value="Guanylate_kin"/>
    <property type="match status" value="1"/>
</dbReference>
<dbReference type="InterPro" id="IPR020590">
    <property type="entry name" value="Guanylate_kinase_CS"/>
</dbReference>
<accession>A0A368E3T9</accession>
<protein>
    <recommendedName>
        <fullName evidence="5 13">Guanylate kinase</fullName>
        <ecNumber evidence="4 13">2.7.4.8</ecNumber>
    </recommendedName>
    <alternativeName>
        <fullName evidence="11 13">GMP kinase</fullName>
    </alternativeName>
</protein>
<sequence length="222" mass="24934">MKTMSDSSGQKMTDDFSRRGLMLVLSSPSGAGKTTLSRMLLEEDDEIIMSVSATTRPPRSGETHGEDYYFVDKDTFGLMANKNELLEHAKVFDNYYGTPRGPVEEALISGKDVLFDIDWQGTQQLQEASADDLVRIFILPPSAAELEARLNKRAQDSPETVAKRMAQASDEISHYAEYDYIILNEDMAVSHCKIMTILKAERLKRVRQTALSDFVKQLRASL</sequence>
<keyword evidence="7 13" id="KW-0808">Transferase</keyword>
<dbReference type="CDD" id="cd00071">
    <property type="entry name" value="GMPK"/>
    <property type="match status" value="1"/>
</dbReference>
<keyword evidence="8 13" id="KW-0547">Nucleotide-binding</keyword>
<dbReference type="PANTHER" id="PTHR23117:SF13">
    <property type="entry name" value="GUANYLATE KINASE"/>
    <property type="match status" value="1"/>
</dbReference>
<evidence type="ECO:0000259" key="14">
    <source>
        <dbReference type="PROSITE" id="PS50052"/>
    </source>
</evidence>
<evidence type="ECO:0000256" key="8">
    <source>
        <dbReference type="ARBA" id="ARBA00022741"/>
    </source>
</evidence>
<dbReference type="HAMAP" id="MF_00328">
    <property type="entry name" value="Guanylate_kinase"/>
    <property type="match status" value="1"/>
</dbReference>
<dbReference type="NCBIfam" id="TIGR03263">
    <property type="entry name" value="guanyl_kin"/>
    <property type="match status" value="1"/>
</dbReference>
<comment type="catalytic activity">
    <reaction evidence="12 13">
        <text>GMP + ATP = GDP + ADP</text>
        <dbReference type="Rhea" id="RHEA:20780"/>
        <dbReference type="ChEBI" id="CHEBI:30616"/>
        <dbReference type="ChEBI" id="CHEBI:58115"/>
        <dbReference type="ChEBI" id="CHEBI:58189"/>
        <dbReference type="ChEBI" id="CHEBI:456216"/>
        <dbReference type="EC" id="2.7.4.8"/>
    </reaction>
</comment>
<keyword evidence="9 13" id="KW-0418">Kinase</keyword>
<dbReference type="GO" id="GO:0004385">
    <property type="term" value="F:GMP kinase activity"/>
    <property type="evidence" value="ECO:0007669"/>
    <property type="project" value="UniProtKB-UniRule"/>
</dbReference>
<keyword evidence="10 13" id="KW-0067">ATP-binding</keyword>
<feature type="binding site" evidence="13">
    <location>
        <begin position="27"/>
        <end position="34"/>
    </location>
    <ligand>
        <name>ATP</name>
        <dbReference type="ChEBI" id="CHEBI:30616"/>
    </ligand>
</feature>
<comment type="subcellular location">
    <subcellularLocation>
        <location evidence="2 13">Cytoplasm</location>
    </subcellularLocation>
</comment>
<reference evidence="15 16" key="1">
    <citation type="journal article" date="2018" name="Microbiome">
        <title>Fine metagenomic profile of the Mediterranean stratified and mixed water columns revealed by assembly and recruitment.</title>
        <authorList>
            <person name="Haro-Moreno J.M."/>
            <person name="Lopez-Perez M."/>
            <person name="De La Torre J.R."/>
            <person name="Picazo A."/>
            <person name="Camacho A."/>
            <person name="Rodriguez-Valera F."/>
        </authorList>
    </citation>
    <scope>NUCLEOTIDE SEQUENCE [LARGE SCALE GENOMIC DNA]</scope>
    <source>
        <strain evidence="15">MED-G55</strain>
    </source>
</reference>
<dbReference type="PROSITE" id="PS00856">
    <property type="entry name" value="GUANYLATE_KINASE_1"/>
    <property type="match status" value="1"/>
</dbReference>
<comment type="caution">
    <text evidence="15">The sequence shown here is derived from an EMBL/GenBank/DDBJ whole genome shotgun (WGS) entry which is preliminary data.</text>
</comment>